<name>A0AAV4YB68_CAEEX</name>
<gene>
    <name evidence="1" type="ORF">CEXT_392071</name>
</gene>
<organism evidence="1 2">
    <name type="scientific">Caerostris extrusa</name>
    <name type="common">Bark spider</name>
    <name type="synonym">Caerostris bankana</name>
    <dbReference type="NCBI Taxonomy" id="172846"/>
    <lineage>
        <taxon>Eukaryota</taxon>
        <taxon>Metazoa</taxon>
        <taxon>Ecdysozoa</taxon>
        <taxon>Arthropoda</taxon>
        <taxon>Chelicerata</taxon>
        <taxon>Arachnida</taxon>
        <taxon>Araneae</taxon>
        <taxon>Araneomorphae</taxon>
        <taxon>Entelegynae</taxon>
        <taxon>Araneoidea</taxon>
        <taxon>Araneidae</taxon>
        <taxon>Caerostris</taxon>
    </lineage>
</organism>
<proteinExistence type="predicted"/>
<comment type="caution">
    <text evidence="1">The sequence shown here is derived from an EMBL/GenBank/DDBJ whole genome shotgun (WGS) entry which is preliminary data.</text>
</comment>
<dbReference type="Proteomes" id="UP001054945">
    <property type="component" value="Unassembled WGS sequence"/>
</dbReference>
<dbReference type="EMBL" id="BPLR01001727">
    <property type="protein sequence ID" value="GIZ04383.1"/>
    <property type="molecule type" value="Genomic_DNA"/>
</dbReference>
<reference evidence="1 2" key="1">
    <citation type="submission" date="2021-06" db="EMBL/GenBank/DDBJ databases">
        <title>Caerostris extrusa draft genome.</title>
        <authorList>
            <person name="Kono N."/>
            <person name="Arakawa K."/>
        </authorList>
    </citation>
    <scope>NUCLEOTIDE SEQUENCE [LARGE SCALE GENOMIC DNA]</scope>
</reference>
<keyword evidence="2" id="KW-1185">Reference proteome</keyword>
<evidence type="ECO:0000313" key="2">
    <source>
        <dbReference type="Proteomes" id="UP001054945"/>
    </source>
</evidence>
<evidence type="ECO:0008006" key="3">
    <source>
        <dbReference type="Google" id="ProtNLM"/>
    </source>
</evidence>
<protein>
    <recommendedName>
        <fullName evidence="3">Maturase K</fullName>
    </recommendedName>
</protein>
<dbReference type="AlphaFoldDB" id="A0AAV4YB68"/>
<sequence>MVEEVFDCYAIGTIHNWDVLHDLFDLFRTTELQSIFIPHHDQHGQLHHLLHPFRQFLHEYLQEKESLIIKVFNNNRI</sequence>
<accession>A0AAV4YB68</accession>
<evidence type="ECO:0000313" key="1">
    <source>
        <dbReference type="EMBL" id="GIZ04383.1"/>
    </source>
</evidence>